<organism evidence="1 2">
    <name type="scientific">Paenibacillus alvei</name>
    <name type="common">Bacillus alvei</name>
    <dbReference type="NCBI Taxonomy" id="44250"/>
    <lineage>
        <taxon>Bacteria</taxon>
        <taxon>Bacillati</taxon>
        <taxon>Bacillota</taxon>
        <taxon>Bacilli</taxon>
        <taxon>Bacillales</taxon>
        <taxon>Paenibacillaceae</taxon>
        <taxon>Paenibacillus</taxon>
    </lineage>
</organism>
<dbReference type="Proteomes" id="UP001527181">
    <property type="component" value="Unassembled WGS sequence"/>
</dbReference>
<comment type="caution">
    <text evidence="1">The sequence shown here is derived from an EMBL/GenBank/DDBJ whole genome shotgun (WGS) entry which is preliminary data.</text>
</comment>
<evidence type="ECO:0000313" key="2">
    <source>
        <dbReference type="Proteomes" id="UP001527181"/>
    </source>
</evidence>
<name>A0ABT4H7X1_PAEAL</name>
<reference evidence="1 2" key="1">
    <citation type="submission" date="2022-05" db="EMBL/GenBank/DDBJ databases">
        <title>Genome Sequencing of Bee-Associated Microbes.</title>
        <authorList>
            <person name="Dunlap C."/>
        </authorList>
    </citation>
    <scope>NUCLEOTIDE SEQUENCE [LARGE SCALE GENOMIC DNA]</scope>
    <source>
        <strain evidence="1 2">NRRL B-04010</strain>
    </source>
</reference>
<dbReference type="EMBL" id="JAMDNP010000167">
    <property type="protein sequence ID" value="MCY9765078.1"/>
    <property type="molecule type" value="Genomic_DNA"/>
</dbReference>
<evidence type="ECO:0000313" key="1">
    <source>
        <dbReference type="EMBL" id="MCY9765078.1"/>
    </source>
</evidence>
<protein>
    <submittedName>
        <fullName evidence="1">Uncharacterized protein</fullName>
    </submittedName>
</protein>
<gene>
    <name evidence="1" type="ORF">M5X12_31780</name>
</gene>
<proteinExistence type="predicted"/>
<accession>A0ABT4H7X1</accession>
<dbReference type="GeneID" id="94493188"/>
<keyword evidence="2" id="KW-1185">Reference proteome</keyword>
<dbReference type="RefSeq" id="WP_005548321.1">
    <property type="nucleotide sequence ID" value="NZ_JAMDNA010000029.1"/>
</dbReference>
<sequence>MSVQAIKHTHGYRGDVPVADERIKKGNVVETYYSGNTVIKICDDYIVTSEEEIQKVLRNYHLAGWAIILSNQAKVT</sequence>